<evidence type="ECO:0000256" key="1">
    <source>
        <dbReference type="SAM" id="MobiDB-lite"/>
    </source>
</evidence>
<organism evidence="2 3">
    <name type="scientific">Macleaya cordata</name>
    <name type="common">Five-seeded plume-poppy</name>
    <name type="synonym">Bocconia cordata</name>
    <dbReference type="NCBI Taxonomy" id="56857"/>
    <lineage>
        <taxon>Eukaryota</taxon>
        <taxon>Viridiplantae</taxon>
        <taxon>Streptophyta</taxon>
        <taxon>Embryophyta</taxon>
        <taxon>Tracheophyta</taxon>
        <taxon>Spermatophyta</taxon>
        <taxon>Magnoliopsida</taxon>
        <taxon>Ranunculales</taxon>
        <taxon>Papaveraceae</taxon>
        <taxon>Papaveroideae</taxon>
        <taxon>Macleaya</taxon>
    </lineage>
</organism>
<keyword evidence="3" id="KW-1185">Reference proteome</keyword>
<evidence type="ECO:0000313" key="2">
    <source>
        <dbReference type="EMBL" id="OVA05288.1"/>
    </source>
</evidence>
<dbReference type="Proteomes" id="UP000195402">
    <property type="component" value="Unassembled WGS sequence"/>
</dbReference>
<gene>
    <name evidence="2" type="ORF">BVC80_441g29</name>
</gene>
<proteinExistence type="predicted"/>
<dbReference type="InParanoid" id="A0A200Q492"/>
<sequence>MIMTNSFQSVEAVRPLQGVKWLLMMMTKNGIENVNVLTQSLQKGTVPSSRSPSSCTTIPGKGNGGRCPLNGMNFAGLDVNVVHAPPTVLGTNIIIVDSGSTSIVNESDKTQQQNQSS</sequence>
<dbReference type="PANTHER" id="PTHR33592:SF3">
    <property type="entry name" value="TRANSMEMBRANE PROTEIN"/>
    <property type="match status" value="1"/>
</dbReference>
<protein>
    <submittedName>
        <fullName evidence="2">Uncharacterized protein</fullName>
    </submittedName>
</protein>
<name>A0A200Q492_MACCD</name>
<feature type="region of interest" description="Disordered" evidence="1">
    <location>
        <begin position="43"/>
        <end position="62"/>
    </location>
</feature>
<dbReference type="AlphaFoldDB" id="A0A200Q492"/>
<comment type="caution">
    <text evidence="2">The sequence shown here is derived from an EMBL/GenBank/DDBJ whole genome shotgun (WGS) entry which is preliminary data.</text>
</comment>
<feature type="compositionally biased region" description="Polar residues" evidence="1">
    <location>
        <begin position="43"/>
        <end position="57"/>
    </location>
</feature>
<dbReference type="EMBL" id="MVGT01003118">
    <property type="protein sequence ID" value="OVA05288.1"/>
    <property type="molecule type" value="Genomic_DNA"/>
</dbReference>
<dbReference type="OrthoDB" id="1716208at2759"/>
<dbReference type="PANTHER" id="PTHR33592">
    <property type="entry name" value="TRANSMEMBRANE PROTEIN"/>
    <property type="match status" value="1"/>
</dbReference>
<dbReference type="OMA" id="RCPLNGM"/>
<evidence type="ECO:0000313" key="3">
    <source>
        <dbReference type="Proteomes" id="UP000195402"/>
    </source>
</evidence>
<reference evidence="2 3" key="1">
    <citation type="journal article" date="2017" name="Mol. Plant">
        <title>The Genome of Medicinal Plant Macleaya cordata Provides New Insights into Benzylisoquinoline Alkaloids Metabolism.</title>
        <authorList>
            <person name="Liu X."/>
            <person name="Liu Y."/>
            <person name="Huang P."/>
            <person name="Ma Y."/>
            <person name="Qing Z."/>
            <person name="Tang Q."/>
            <person name="Cao H."/>
            <person name="Cheng P."/>
            <person name="Zheng Y."/>
            <person name="Yuan Z."/>
            <person name="Zhou Y."/>
            <person name="Liu J."/>
            <person name="Tang Z."/>
            <person name="Zhuo Y."/>
            <person name="Zhang Y."/>
            <person name="Yu L."/>
            <person name="Huang J."/>
            <person name="Yang P."/>
            <person name="Peng Q."/>
            <person name="Zhang J."/>
            <person name="Jiang W."/>
            <person name="Zhang Z."/>
            <person name="Lin K."/>
            <person name="Ro D.K."/>
            <person name="Chen X."/>
            <person name="Xiong X."/>
            <person name="Shang Y."/>
            <person name="Huang S."/>
            <person name="Zeng J."/>
        </authorList>
    </citation>
    <scope>NUCLEOTIDE SEQUENCE [LARGE SCALE GENOMIC DNA]</scope>
    <source>
        <strain evidence="3">cv. BLH2017</strain>
        <tissue evidence="2">Root</tissue>
    </source>
</reference>
<accession>A0A200Q492</accession>